<dbReference type="RefSeq" id="WP_003219128.1">
    <property type="nucleotide sequence ID" value="NC_014479.1"/>
</dbReference>
<dbReference type="EMBL" id="CP002183">
    <property type="protein sequence ID" value="ADM40049.1"/>
    <property type="molecule type" value="Genomic_DNA"/>
</dbReference>
<reference evidence="2 3" key="2">
    <citation type="journal article" date="2011" name="Microbiology">
        <title>The genome sequence of Bacillus subtilis subsp. spizizenii W23: insights into speciation within the B. subtilis complex and into the history of B. subtilis genetics.</title>
        <authorList>
            <person name="Zeigler D.R."/>
        </authorList>
    </citation>
    <scope>NUCLEOTIDE SEQUENCE [LARGE SCALE GENOMIC DNA]</scope>
    <source>
        <strain evidence="3">ATCC 23059 / NRRL B-14472 / W23</strain>
    </source>
</reference>
<keyword evidence="1" id="KW-0732">Signal</keyword>
<proteinExistence type="predicted"/>
<accession>E0TZA0</accession>
<sequence>MFKKVVIGTLALGISLGIGGTLASPASAAEFSTKEVKAQATKYISDYKVTYWGYSDVDDIPDYYSYSKDGYTGTLKLSHVEPRYDGGWTAFYYGYVSN</sequence>
<dbReference type="AlphaFoldDB" id="E0TZA0"/>
<protein>
    <submittedName>
        <fullName evidence="2">Uncharacterized protein</fullName>
    </submittedName>
</protein>
<feature type="signal peptide" evidence="1">
    <location>
        <begin position="1"/>
        <end position="28"/>
    </location>
</feature>
<gene>
    <name evidence="2" type="ordered locus">BSUW23_20085</name>
</gene>
<reference key="1">
    <citation type="submission" date="2010-08" db="EMBL/GenBank/DDBJ databases">
        <authorList>
            <person name="Zeigler D.R."/>
        </authorList>
    </citation>
    <scope>NUCLEOTIDE SEQUENCE</scope>
    <source>
        <strain>W23</strain>
    </source>
</reference>
<name>E0TZA0_BACSH</name>
<dbReference type="HOGENOM" id="CLU_2328037_0_0_9"/>
<feature type="chain" id="PRO_5003140962" evidence="1">
    <location>
        <begin position="29"/>
        <end position="98"/>
    </location>
</feature>
<dbReference type="KEGG" id="bss:BSUW23_20085"/>
<evidence type="ECO:0000313" key="3">
    <source>
        <dbReference type="Proteomes" id="UP000002233"/>
    </source>
</evidence>
<dbReference type="Proteomes" id="UP000002233">
    <property type="component" value="Chromosome"/>
</dbReference>
<evidence type="ECO:0000256" key="1">
    <source>
        <dbReference type="SAM" id="SignalP"/>
    </source>
</evidence>
<organism evidence="2 3">
    <name type="scientific">Bacillus spizizenii (strain ATCC 23059 / NRRL B-14472 / W23)</name>
    <name type="common">Bacillus subtilis subsp. spizizenii</name>
    <dbReference type="NCBI Taxonomy" id="655816"/>
    <lineage>
        <taxon>Bacteria</taxon>
        <taxon>Bacillati</taxon>
        <taxon>Bacillota</taxon>
        <taxon>Bacilli</taxon>
        <taxon>Bacillales</taxon>
        <taxon>Bacillaceae</taxon>
        <taxon>Bacillus</taxon>
    </lineage>
</organism>
<evidence type="ECO:0000313" key="2">
    <source>
        <dbReference type="EMBL" id="ADM40049.1"/>
    </source>
</evidence>